<comment type="similarity">
    <text evidence="1">Belongs to the V-ATPase G subunit family.</text>
</comment>
<evidence type="ECO:0000256" key="2">
    <source>
        <dbReference type="ARBA" id="ARBA00022448"/>
    </source>
</evidence>
<sequence length="150" mass="16812">MASQTQGIQQLLAAEKKAADKVTEARKPRLRLNRSLSFSLSVCSPLGLHYSYSYIYVSHRTQFALGSQTSAVRTTEPTAPAPFNNTTLKYNNSNSNSTPVLDKTYREMEEAEEIKRLTDNKFSTRIITLVLHVATDYQETSLTAMLNGFL</sequence>
<dbReference type="GO" id="GO:0016471">
    <property type="term" value="C:vacuolar proton-transporting V-type ATPase complex"/>
    <property type="evidence" value="ECO:0007669"/>
    <property type="project" value="InterPro"/>
</dbReference>
<accession>A0A8J5R4A3</accession>
<dbReference type="AlphaFoldDB" id="A0A8J5R4A3"/>
<dbReference type="OrthoDB" id="250802at2759"/>
<evidence type="ECO:0000256" key="1">
    <source>
        <dbReference type="ARBA" id="ARBA00010066"/>
    </source>
</evidence>
<name>A0A8J5R4A3_9HYME</name>
<evidence type="ECO:0000256" key="4">
    <source>
        <dbReference type="ARBA" id="ARBA00023065"/>
    </source>
</evidence>
<keyword evidence="4" id="KW-0406">Ion transport</keyword>
<evidence type="ECO:0000313" key="6">
    <source>
        <dbReference type="EMBL" id="KAG8037379.1"/>
    </source>
</evidence>
<keyword evidence="3" id="KW-0375">Hydrogen ion transport</keyword>
<keyword evidence="2" id="KW-0813">Transport</keyword>
<reference evidence="6" key="1">
    <citation type="submission" date="2020-03" db="EMBL/GenBank/DDBJ databases">
        <authorList>
            <person name="Chebbi M.A."/>
            <person name="Drezen J.M."/>
        </authorList>
    </citation>
    <scope>NUCLEOTIDE SEQUENCE</scope>
    <source>
        <tissue evidence="6">Whole body</tissue>
    </source>
</reference>
<evidence type="ECO:0000256" key="5">
    <source>
        <dbReference type="SAM" id="MobiDB-lite"/>
    </source>
</evidence>
<dbReference type="GO" id="GO:0046961">
    <property type="term" value="F:proton-transporting ATPase activity, rotational mechanism"/>
    <property type="evidence" value="ECO:0007669"/>
    <property type="project" value="InterPro"/>
</dbReference>
<reference evidence="6" key="2">
    <citation type="submission" date="2021-04" db="EMBL/GenBank/DDBJ databases">
        <title>Genome-wide patterns of bracovirus chromosomal integration into multiple host tissues during parasitism.</title>
        <authorList>
            <person name="Chebbi M.A.C."/>
        </authorList>
    </citation>
    <scope>NUCLEOTIDE SEQUENCE</scope>
    <source>
        <tissue evidence="6">Whole body</tissue>
    </source>
</reference>
<gene>
    <name evidence="6" type="ORF">G9C98_005589</name>
</gene>
<proteinExistence type="inferred from homology"/>
<comment type="caution">
    <text evidence="6">The sequence shown here is derived from an EMBL/GenBank/DDBJ whole genome shotgun (WGS) entry which is preliminary data.</text>
</comment>
<organism evidence="6 7">
    <name type="scientific">Cotesia typhae</name>
    <dbReference type="NCBI Taxonomy" id="2053667"/>
    <lineage>
        <taxon>Eukaryota</taxon>
        <taxon>Metazoa</taxon>
        <taxon>Ecdysozoa</taxon>
        <taxon>Arthropoda</taxon>
        <taxon>Hexapoda</taxon>
        <taxon>Insecta</taxon>
        <taxon>Pterygota</taxon>
        <taxon>Neoptera</taxon>
        <taxon>Endopterygota</taxon>
        <taxon>Hymenoptera</taxon>
        <taxon>Apocrita</taxon>
        <taxon>Ichneumonoidea</taxon>
        <taxon>Braconidae</taxon>
        <taxon>Microgastrinae</taxon>
        <taxon>Cotesia</taxon>
    </lineage>
</organism>
<keyword evidence="7" id="KW-1185">Reference proteome</keyword>
<dbReference type="InterPro" id="IPR005124">
    <property type="entry name" value="V-ATPase_G"/>
</dbReference>
<dbReference type="Proteomes" id="UP000729913">
    <property type="component" value="Unassembled WGS sequence"/>
</dbReference>
<dbReference type="Pfam" id="PF03179">
    <property type="entry name" value="V-ATPase_G"/>
    <property type="match status" value="1"/>
</dbReference>
<evidence type="ECO:0000256" key="3">
    <source>
        <dbReference type="ARBA" id="ARBA00022781"/>
    </source>
</evidence>
<evidence type="ECO:0000313" key="7">
    <source>
        <dbReference type="Proteomes" id="UP000729913"/>
    </source>
</evidence>
<feature type="region of interest" description="Disordered" evidence="5">
    <location>
        <begin position="75"/>
        <end position="97"/>
    </location>
</feature>
<dbReference type="EMBL" id="JAAOIC020000047">
    <property type="protein sequence ID" value="KAG8037379.1"/>
    <property type="molecule type" value="Genomic_DNA"/>
</dbReference>
<protein>
    <submittedName>
        <fullName evidence="6">Uncharacterized protein</fullName>
    </submittedName>
</protein>